<dbReference type="PROSITE" id="PS51462">
    <property type="entry name" value="NUDIX"/>
    <property type="match status" value="1"/>
</dbReference>
<dbReference type="InterPro" id="IPR000086">
    <property type="entry name" value="NUDIX_hydrolase_dom"/>
</dbReference>
<keyword evidence="1" id="KW-0378">Hydrolase</keyword>
<dbReference type="PRINTS" id="PR00502">
    <property type="entry name" value="NUDIXFAMILY"/>
</dbReference>
<dbReference type="PANTHER" id="PTHR43736:SF1">
    <property type="entry name" value="DIHYDRONEOPTERIN TRIPHOSPHATE DIPHOSPHATASE"/>
    <property type="match status" value="1"/>
</dbReference>
<feature type="domain" description="Nudix hydrolase" evidence="2">
    <location>
        <begin position="6"/>
        <end position="135"/>
    </location>
</feature>
<dbReference type="InterPro" id="IPR015797">
    <property type="entry name" value="NUDIX_hydrolase-like_dom_sf"/>
</dbReference>
<gene>
    <name evidence="3" type="ORF">BFN67_07970</name>
</gene>
<dbReference type="RefSeq" id="WP_080921538.1">
    <property type="nucleotide sequence ID" value="NZ_MDET01000058.1"/>
</dbReference>
<name>A0A1V8RJZ4_9HYPH</name>
<organism evidence="3 4">
    <name type="scientific">Manganibacter manganicus</name>
    <dbReference type="NCBI Taxonomy" id="1873176"/>
    <lineage>
        <taxon>Bacteria</taxon>
        <taxon>Pseudomonadati</taxon>
        <taxon>Pseudomonadota</taxon>
        <taxon>Alphaproteobacteria</taxon>
        <taxon>Hyphomicrobiales</taxon>
        <taxon>Phyllobacteriaceae</taxon>
        <taxon>Manganibacter</taxon>
    </lineage>
</organism>
<keyword evidence="4" id="KW-1185">Reference proteome</keyword>
<evidence type="ECO:0000259" key="2">
    <source>
        <dbReference type="PROSITE" id="PS51462"/>
    </source>
</evidence>
<dbReference type="EMBL" id="MDET01000058">
    <property type="protein sequence ID" value="OQM73528.1"/>
    <property type="molecule type" value="Genomic_DNA"/>
</dbReference>
<reference evidence="3 4" key="1">
    <citation type="journal article" date="2016" name="Int. J. Syst. Evol. Microbiol.">
        <title>Pseudaminobacter manganicus sp. nov., isolated from sludge of a manganese mine.</title>
        <authorList>
            <person name="Li J."/>
            <person name="Huang J."/>
            <person name="Liao S."/>
            <person name="Wang G."/>
        </authorList>
    </citation>
    <scope>NUCLEOTIDE SEQUENCE [LARGE SCALE GENOMIC DNA]</scope>
    <source>
        <strain evidence="3 4">JH-7</strain>
    </source>
</reference>
<dbReference type="AlphaFoldDB" id="A0A1V8RJZ4"/>
<protein>
    <submittedName>
        <fullName evidence="3">DNA mismatch repair protein MutT</fullName>
    </submittedName>
</protein>
<dbReference type="CDD" id="cd04673">
    <property type="entry name" value="NUDIX_ADPRase"/>
    <property type="match status" value="1"/>
</dbReference>
<evidence type="ECO:0000313" key="3">
    <source>
        <dbReference type="EMBL" id="OQM73528.1"/>
    </source>
</evidence>
<comment type="caution">
    <text evidence="3">The sequence shown here is derived from an EMBL/GenBank/DDBJ whole genome shotgun (WGS) entry which is preliminary data.</text>
</comment>
<dbReference type="Proteomes" id="UP000191905">
    <property type="component" value="Unassembled WGS sequence"/>
</dbReference>
<dbReference type="InterPro" id="IPR020476">
    <property type="entry name" value="Nudix_hydrolase"/>
</dbReference>
<dbReference type="Pfam" id="PF00293">
    <property type="entry name" value="NUDIX"/>
    <property type="match status" value="1"/>
</dbReference>
<accession>A0A1V8RJZ4</accession>
<dbReference type="SUPFAM" id="SSF55811">
    <property type="entry name" value="Nudix"/>
    <property type="match status" value="1"/>
</dbReference>
<evidence type="ECO:0000256" key="1">
    <source>
        <dbReference type="ARBA" id="ARBA00022801"/>
    </source>
</evidence>
<proteinExistence type="predicted"/>
<evidence type="ECO:0000313" key="4">
    <source>
        <dbReference type="Proteomes" id="UP000191905"/>
    </source>
</evidence>
<dbReference type="PANTHER" id="PTHR43736">
    <property type="entry name" value="ADP-RIBOSE PYROPHOSPHATASE"/>
    <property type="match status" value="1"/>
</dbReference>
<sequence length="140" mass="14995">MSNNIPVIPAVSVAVVRGERVLLVKRAHAPSKGLYAFPGGKVEPGETLEDAARRELFEETQLCAADLRPLIEIHIEGAPEGHPVDYRLTVFGARHDGGEAVASDDAETAAFYTLAEMRALPLADAVLVTAERLLGLPQND</sequence>
<dbReference type="OrthoDB" id="9761969at2"/>
<dbReference type="GO" id="GO:0016787">
    <property type="term" value="F:hydrolase activity"/>
    <property type="evidence" value="ECO:0007669"/>
    <property type="project" value="UniProtKB-KW"/>
</dbReference>
<dbReference type="Gene3D" id="3.90.79.10">
    <property type="entry name" value="Nucleoside Triphosphate Pyrophosphohydrolase"/>
    <property type="match status" value="1"/>
</dbReference>
<dbReference type="STRING" id="1873176.BFN67_07970"/>